<dbReference type="EMBL" id="JBHEZZ010000014">
    <property type="protein sequence ID" value="MFC1404382.1"/>
    <property type="molecule type" value="Genomic_DNA"/>
</dbReference>
<evidence type="ECO:0000313" key="3">
    <source>
        <dbReference type="EMBL" id="MFC1404382.1"/>
    </source>
</evidence>
<dbReference type="Gene3D" id="3.90.550.10">
    <property type="entry name" value="Spore Coat Polysaccharide Biosynthesis Protein SpsA, Chain A"/>
    <property type="match status" value="1"/>
</dbReference>
<dbReference type="RefSeq" id="WP_198037647.1">
    <property type="nucleotide sequence ID" value="NZ_JBHEZZ010000014.1"/>
</dbReference>
<accession>A0ABV6USF9</accession>
<sequence>MSLPDDVPPDVSVIVPIHNTRPYLERWFDSLVRQSLGTERLQLIVVDDGSDDDCADAVERLAAAHPGLRTTVLRLPDRGGPGRARNRGMEHAVGRYLFFLDSDDWLGDEALARIVAVADARGSGIVVGRVVGVDGRWVPDFIWYRSDPDVRFPGSDLAWSLTPSKLFRHDLVREPRMWFREDLPVYSDGPFVLEAYYRAGRVSVLGDYDYYFQSLRPDRGNITSQAAPGDRLPSIEAALDLTARLSDAGPERDLVNARHLRCDVVGLFRSGFELLDRPEQQRILDIAARLLRTHRTEGALARCTPEERLKLHCVSHGLLDELVAVVRHEQETGRLPEAVEFSGLGWSPDGRALTIATRRPPALDRLTGPLTARLVPSGGDPELTVPAGAGPLLTVPLRGLVPGVPGPRRPAVPAATWSLRLETDHAGSQVCLPVPARPGDGAELPPPLRIWRGGRPYQVSTEAGPDGELLIGLAPVSLRKAARWRLRCLGKRLGILRPGQPGR</sequence>
<dbReference type="Pfam" id="PF00535">
    <property type="entry name" value="Glycos_transf_2"/>
    <property type="match status" value="1"/>
</dbReference>
<dbReference type="Pfam" id="PF22181">
    <property type="entry name" value="TarS_linker"/>
    <property type="match status" value="1"/>
</dbReference>
<dbReference type="InterPro" id="IPR029044">
    <property type="entry name" value="Nucleotide-diphossugar_trans"/>
</dbReference>
<gene>
    <name evidence="3" type="ORF">ACEZDJ_24100</name>
</gene>
<organism evidence="3 4">
    <name type="scientific">Streptacidiphilus cavernicola</name>
    <dbReference type="NCBI Taxonomy" id="3342716"/>
    <lineage>
        <taxon>Bacteria</taxon>
        <taxon>Bacillati</taxon>
        <taxon>Actinomycetota</taxon>
        <taxon>Actinomycetes</taxon>
        <taxon>Kitasatosporales</taxon>
        <taxon>Streptomycetaceae</taxon>
        <taxon>Streptacidiphilus</taxon>
    </lineage>
</organism>
<reference evidence="3 4" key="1">
    <citation type="submission" date="2024-09" db="EMBL/GenBank/DDBJ databases">
        <authorList>
            <person name="Lee S.D."/>
        </authorList>
    </citation>
    <scope>NUCLEOTIDE SEQUENCE [LARGE SCALE GENOMIC DNA]</scope>
    <source>
        <strain evidence="3 4">N1-5</strain>
    </source>
</reference>
<evidence type="ECO:0000259" key="1">
    <source>
        <dbReference type="Pfam" id="PF00535"/>
    </source>
</evidence>
<dbReference type="SUPFAM" id="SSF53448">
    <property type="entry name" value="Nucleotide-diphospho-sugar transferases"/>
    <property type="match status" value="1"/>
</dbReference>
<evidence type="ECO:0000259" key="2">
    <source>
        <dbReference type="Pfam" id="PF22181"/>
    </source>
</evidence>
<feature type="domain" description="Glycosyltransferase 2-like" evidence="1">
    <location>
        <begin position="12"/>
        <end position="139"/>
    </location>
</feature>
<name>A0ABV6USF9_9ACTN</name>
<protein>
    <submittedName>
        <fullName evidence="3">Glycosyltransferase family 2 protein</fullName>
    </submittedName>
</protein>
<proteinExistence type="predicted"/>
<feature type="domain" description="TarS/TarP linker" evidence="2">
    <location>
        <begin position="233"/>
        <end position="325"/>
    </location>
</feature>
<dbReference type="Proteomes" id="UP001592528">
    <property type="component" value="Unassembled WGS sequence"/>
</dbReference>
<dbReference type="InterPro" id="IPR001173">
    <property type="entry name" value="Glyco_trans_2-like"/>
</dbReference>
<dbReference type="PANTHER" id="PTHR43685:SF11">
    <property type="entry name" value="GLYCOSYLTRANSFERASE TAGX-RELATED"/>
    <property type="match status" value="1"/>
</dbReference>
<keyword evidence="4" id="KW-1185">Reference proteome</keyword>
<comment type="caution">
    <text evidence="3">The sequence shown here is derived from an EMBL/GenBank/DDBJ whole genome shotgun (WGS) entry which is preliminary data.</text>
</comment>
<dbReference type="InterPro" id="IPR050834">
    <property type="entry name" value="Glycosyltransf_2"/>
</dbReference>
<dbReference type="PANTHER" id="PTHR43685">
    <property type="entry name" value="GLYCOSYLTRANSFERASE"/>
    <property type="match status" value="1"/>
</dbReference>
<evidence type="ECO:0000313" key="4">
    <source>
        <dbReference type="Proteomes" id="UP001592528"/>
    </source>
</evidence>
<dbReference type="InterPro" id="IPR054028">
    <property type="entry name" value="TarS/TarP_linker"/>
</dbReference>
<dbReference type="CDD" id="cd00761">
    <property type="entry name" value="Glyco_tranf_GTA_type"/>
    <property type="match status" value="1"/>
</dbReference>